<gene>
    <name evidence="2" type="ORF">Q8F55_003317</name>
</gene>
<evidence type="ECO:0000259" key="1">
    <source>
        <dbReference type="Pfam" id="PF13086"/>
    </source>
</evidence>
<keyword evidence="3" id="KW-1185">Reference proteome</keyword>
<reference evidence="2 3" key="1">
    <citation type="submission" date="2023-08" db="EMBL/GenBank/DDBJ databases">
        <title>Annotated Genome Sequence of Vanrija albida AlHP1.</title>
        <authorList>
            <person name="Herzog R."/>
        </authorList>
    </citation>
    <scope>NUCLEOTIDE SEQUENCE [LARGE SCALE GENOMIC DNA]</scope>
    <source>
        <strain evidence="2 3">AlHP1</strain>
    </source>
</reference>
<dbReference type="PANTHER" id="PTHR10887">
    <property type="entry name" value="DNA2/NAM7 HELICASE FAMILY"/>
    <property type="match status" value="1"/>
</dbReference>
<dbReference type="InterPro" id="IPR027417">
    <property type="entry name" value="P-loop_NTPase"/>
</dbReference>
<protein>
    <recommendedName>
        <fullName evidence="1">DNA2/NAM7 helicase helicase domain-containing protein</fullName>
    </recommendedName>
</protein>
<dbReference type="Gene3D" id="3.40.50.300">
    <property type="entry name" value="P-loop containing nucleotide triphosphate hydrolases"/>
    <property type="match status" value="1"/>
</dbReference>
<accession>A0ABR3Q3K3</accession>
<feature type="domain" description="DNA2/NAM7 helicase helicase" evidence="1">
    <location>
        <begin position="6"/>
        <end position="104"/>
    </location>
</feature>
<comment type="caution">
    <text evidence="2">The sequence shown here is derived from an EMBL/GenBank/DDBJ whole genome shotgun (WGS) entry which is preliminary data.</text>
</comment>
<dbReference type="EMBL" id="JBBXJM010000003">
    <property type="protein sequence ID" value="KAL1409335.1"/>
    <property type="molecule type" value="Genomic_DNA"/>
</dbReference>
<dbReference type="SUPFAM" id="SSF52540">
    <property type="entry name" value="P-loop containing nucleoside triphosphate hydrolases"/>
    <property type="match status" value="1"/>
</dbReference>
<sequence length="318" mass="35310">MDSLNREVALIQGPPGTGKTYTGVEFLRVLLANDVKPILMLGFTNHAVDHILRATYEGVTRNIVRLGSRSEDSVIKKLTLRRLRGNKGALRELRRQMQGLEKTLSSTPLDVQTQPLSHEEFLAFVAVAHPSLVKAVEILPDHVITWYDKWATDHKEGFQRVGDQAKDRGVEEFIVTARSQLVLDPVERLPHYTQYLFVGAEQLDAGWVDSASCRFSNPLTNADLAQGFAKAVEESGLKSTYTVAGKTLGPEDMAHWIAATPVERGGGWDGLFRFITLDEWRGEVDTELFELATIPPAKPLYVPLDPADTIERRGLPAA</sequence>
<dbReference type="Pfam" id="PF13086">
    <property type="entry name" value="AAA_11"/>
    <property type="match status" value="1"/>
</dbReference>
<evidence type="ECO:0000313" key="3">
    <source>
        <dbReference type="Proteomes" id="UP001565368"/>
    </source>
</evidence>
<dbReference type="GeneID" id="95984360"/>
<organism evidence="2 3">
    <name type="scientific">Vanrija albida</name>
    <dbReference type="NCBI Taxonomy" id="181172"/>
    <lineage>
        <taxon>Eukaryota</taxon>
        <taxon>Fungi</taxon>
        <taxon>Dikarya</taxon>
        <taxon>Basidiomycota</taxon>
        <taxon>Agaricomycotina</taxon>
        <taxon>Tremellomycetes</taxon>
        <taxon>Trichosporonales</taxon>
        <taxon>Trichosporonaceae</taxon>
        <taxon>Vanrija</taxon>
    </lineage>
</organism>
<proteinExistence type="predicted"/>
<evidence type="ECO:0000313" key="2">
    <source>
        <dbReference type="EMBL" id="KAL1409335.1"/>
    </source>
</evidence>
<dbReference type="InterPro" id="IPR041677">
    <property type="entry name" value="DNA2/NAM7_AAA_11"/>
</dbReference>
<dbReference type="PANTHER" id="PTHR10887:SF341">
    <property type="entry name" value="NFX1-TYPE ZINC FINGER-CONTAINING PROTEIN 1"/>
    <property type="match status" value="1"/>
</dbReference>
<name>A0ABR3Q3K3_9TREE</name>
<dbReference type="InterPro" id="IPR045055">
    <property type="entry name" value="DNA2/NAM7-like"/>
</dbReference>
<dbReference type="RefSeq" id="XP_069209279.1">
    <property type="nucleotide sequence ID" value="XM_069351861.1"/>
</dbReference>
<dbReference type="Proteomes" id="UP001565368">
    <property type="component" value="Unassembled WGS sequence"/>
</dbReference>